<dbReference type="EMBL" id="LAZR01055316">
    <property type="protein sequence ID" value="KKK76649.1"/>
    <property type="molecule type" value="Genomic_DNA"/>
</dbReference>
<reference evidence="1" key="1">
    <citation type="journal article" date="2015" name="Nature">
        <title>Complex archaea that bridge the gap between prokaryotes and eukaryotes.</title>
        <authorList>
            <person name="Spang A."/>
            <person name="Saw J.H."/>
            <person name="Jorgensen S.L."/>
            <person name="Zaremba-Niedzwiedzka K."/>
            <person name="Martijn J."/>
            <person name="Lind A.E."/>
            <person name="van Eijk R."/>
            <person name="Schleper C."/>
            <person name="Guy L."/>
            <person name="Ettema T.J."/>
        </authorList>
    </citation>
    <scope>NUCLEOTIDE SEQUENCE</scope>
</reference>
<evidence type="ECO:0000313" key="1">
    <source>
        <dbReference type="EMBL" id="KKK76649.1"/>
    </source>
</evidence>
<accession>A0A0F9ADT0</accession>
<organism evidence="1">
    <name type="scientific">marine sediment metagenome</name>
    <dbReference type="NCBI Taxonomy" id="412755"/>
    <lineage>
        <taxon>unclassified sequences</taxon>
        <taxon>metagenomes</taxon>
        <taxon>ecological metagenomes</taxon>
    </lineage>
</organism>
<sequence>MEERCLLLLLHFLEKSLRVQLYFPIWRVLQLPVGKEKKSIQAWFEKLNRAGNTVGDGARSVQYFANYIFRTAISNQRVLLFHYKHQY</sequence>
<protein>
    <submittedName>
        <fullName evidence="1">Uncharacterized protein</fullName>
    </submittedName>
</protein>
<comment type="caution">
    <text evidence="1">The sequence shown here is derived from an EMBL/GenBank/DDBJ whole genome shotgun (WGS) entry which is preliminary data.</text>
</comment>
<name>A0A0F9ADT0_9ZZZZ</name>
<gene>
    <name evidence="1" type="ORF">LCGC14_2861530</name>
</gene>
<proteinExistence type="predicted"/>
<feature type="non-terminal residue" evidence="1">
    <location>
        <position position="87"/>
    </location>
</feature>
<dbReference type="AlphaFoldDB" id="A0A0F9ADT0"/>